<dbReference type="EMBL" id="HG675085">
    <property type="protein sequence ID" value="CDJ40322.1"/>
    <property type="molecule type" value="Genomic_DNA"/>
</dbReference>
<gene>
    <name evidence="1" type="ORF">ETH_00037105</name>
</gene>
<organism evidence="1 2">
    <name type="scientific">Eimeria tenella</name>
    <name type="common">Coccidian parasite</name>
    <dbReference type="NCBI Taxonomy" id="5802"/>
    <lineage>
        <taxon>Eukaryota</taxon>
        <taxon>Sar</taxon>
        <taxon>Alveolata</taxon>
        <taxon>Apicomplexa</taxon>
        <taxon>Conoidasida</taxon>
        <taxon>Coccidia</taxon>
        <taxon>Eucoccidiorida</taxon>
        <taxon>Eimeriorina</taxon>
        <taxon>Eimeriidae</taxon>
        <taxon>Eimeria</taxon>
    </lineage>
</organism>
<dbReference type="AlphaFoldDB" id="U6KQC4"/>
<keyword evidence="2" id="KW-1185">Reference proteome</keyword>
<dbReference type="Proteomes" id="UP000030747">
    <property type="component" value="Unassembled WGS sequence"/>
</dbReference>
<accession>U6KQC4</accession>
<evidence type="ECO:0000313" key="2">
    <source>
        <dbReference type="Proteomes" id="UP000030747"/>
    </source>
</evidence>
<name>U6KQC4_EIMTE</name>
<dbReference type="RefSeq" id="XP_013236348.1">
    <property type="nucleotide sequence ID" value="XM_013380894.1"/>
</dbReference>
<proteinExistence type="predicted"/>
<dbReference type="GeneID" id="25256462"/>
<reference evidence="1" key="1">
    <citation type="submission" date="2013-10" db="EMBL/GenBank/DDBJ databases">
        <title>Genomic analysis of the causative agents of coccidiosis in chickens.</title>
        <authorList>
            <person name="Reid A.J."/>
            <person name="Blake D."/>
            <person name="Billington K."/>
            <person name="Browne H."/>
            <person name="Dunn M."/>
            <person name="Hung S."/>
            <person name="Kawahara F."/>
            <person name="Miranda-Saavedra D."/>
            <person name="Mourier T."/>
            <person name="Nagra H."/>
            <person name="Otto T.D."/>
            <person name="Rawlings N."/>
            <person name="Sanchez A."/>
            <person name="Sanders M."/>
            <person name="Subramaniam C."/>
            <person name="Tay Y."/>
            <person name="Dear P."/>
            <person name="Doerig C."/>
            <person name="Gruber A."/>
            <person name="Parkinson J."/>
            <person name="Shirley M."/>
            <person name="Wan K.L."/>
            <person name="Berriman M."/>
            <person name="Tomley F."/>
            <person name="Pain A."/>
        </authorList>
    </citation>
    <scope>NUCLEOTIDE SEQUENCE [LARGE SCALE GENOMIC DNA]</scope>
    <source>
        <strain evidence="1">Houghton</strain>
    </source>
</reference>
<protein>
    <submittedName>
        <fullName evidence="1">Uncharacterized protein</fullName>
    </submittedName>
</protein>
<sequence length="69" mass="8316">MCRAQGQQALQQQTSCMRWQQLQQQQQLQLQEVQLRPQQQQLQQQQLQHARPFTGDEQQLLLPKSRYID</sequence>
<reference evidence="1" key="2">
    <citation type="submission" date="2013-10" db="EMBL/GenBank/DDBJ databases">
        <authorList>
            <person name="Aslett M."/>
        </authorList>
    </citation>
    <scope>NUCLEOTIDE SEQUENCE [LARGE SCALE GENOMIC DNA]</scope>
    <source>
        <strain evidence="1">Houghton</strain>
    </source>
</reference>
<evidence type="ECO:0000313" key="1">
    <source>
        <dbReference type="EMBL" id="CDJ40322.1"/>
    </source>
</evidence>